<keyword evidence="2" id="KW-1185">Reference proteome</keyword>
<dbReference type="GO" id="GO:0016787">
    <property type="term" value="F:hydrolase activity"/>
    <property type="evidence" value="ECO:0007669"/>
    <property type="project" value="UniProtKB-KW"/>
</dbReference>
<dbReference type="PANTHER" id="PTHR30619:SF1">
    <property type="entry name" value="RECOMBINATION PROTEIN 2"/>
    <property type="match status" value="1"/>
</dbReference>
<sequence>MKGKLIIGFLMICLSILLPVILSAEQQPVNQEIDIIFLNLPNGEATLIRTETGENVLINTGAPSSYQNLLHQLEGLKVNKIDQLILTSFKKEYAGNTEAIMEKFHVSKFLFPGNYPKDQTEFPEDSVFAYWPKIKNTSLSENVKIKFIDENADDEATFLLQYGKESVLFLNDKEISFEEKLYASMQQIDIIKIAAFGSGESPSQQLLRHLDPYLGIIFYSPSFDINEDLVERLFASWIDAYFLKQTGSIYIRLTKEDYEIMS</sequence>
<dbReference type="AlphaFoldDB" id="A0A1H9LM35"/>
<organism evidence="1 2">
    <name type="scientific">Gracilibacillus ureilyticus</name>
    <dbReference type="NCBI Taxonomy" id="531814"/>
    <lineage>
        <taxon>Bacteria</taxon>
        <taxon>Bacillati</taxon>
        <taxon>Bacillota</taxon>
        <taxon>Bacilli</taxon>
        <taxon>Bacillales</taxon>
        <taxon>Bacillaceae</taxon>
        <taxon>Gracilibacillus</taxon>
    </lineage>
</organism>
<keyword evidence="1" id="KW-0378">Hydrolase</keyword>
<accession>A0A1H9LM35</accession>
<evidence type="ECO:0000313" key="2">
    <source>
        <dbReference type="Proteomes" id="UP000199687"/>
    </source>
</evidence>
<dbReference type="STRING" id="531814.SAMN04487944_101318"/>
<proteinExistence type="predicted"/>
<name>A0A1H9LM35_9BACI</name>
<dbReference type="RefSeq" id="WP_089738290.1">
    <property type="nucleotide sequence ID" value="NZ_FOGL01000001.1"/>
</dbReference>
<protein>
    <submittedName>
        <fullName evidence="1">Metal-dependent hydrolase, beta-lactamase superfamily II</fullName>
    </submittedName>
</protein>
<dbReference type="InterPro" id="IPR036866">
    <property type="entry name" value="RibonucZ/Hydroxyglut_hydro"/>
</dbReference>
<dbReference type="PANTHER" id="PTHR30619">
    <property type="entry name" value="DNA INTERNALIZATION/COMPETENCE PROTEIN COMEC/REC2"/>
    <property type="match status" value="1"/>
</dbReference>
<gene>
    <name evidence="1" type="ORF">SAMN04487944_101318</name>
</gene>
<dbReference type="SUPFAM" id="SSF56281">
    <property type="entry name" value="Metallo-hydrolase/oxidoreductase"/>
    <property type="match status" value="1"/>
</dbReference>
<dbReference type="InterPro" id="IPR052159">
    <property type="entry name" value="Competence_DNA_uptake"/>
</dbReference>
<evidence type="ECO:0000313" key="1">
    <source>
        <dbReference type="EMBL" id="SER12572.1"/>
    </source>
</evidence>
<dbReference type="EMBL" id="FOGL01000001">
    <property type="protein sequence ID" value="SER12572.1"/>
    <property type="molecule type" value="Genomic_DNA"/>
</dbReference>
<dbReference type="Gene3D" id="3.60.15.10">
    <property type="entry name" value="Ribonuclease Z/Hydroxyacylglutathione hydrolase-like"/>
    <property type="match status" value="1"/>
</dbReference>
<dbReference type="Proteomes" id="UP000199687">
    <property type="component" value="Unassembled WGS sequence"/>
</dbReference>
<reference evidence="1 2" key="1">
    <citation type="submission" date="2016-10" db="EMBL/GenBank/DDBJ databases">
        <authorList>
            <person name="de Groot N.N."/>
        </authorList>
    </citation>
    <scope>NUCLEOTIDE SEQUENCE [LARGE SCALE GENOMIC DNA]</scope>
    <source>
        <strain evidence="1 2">CGMCC 1.7727</strain>
    </source>
</reference>
<dbReference type="OrthoDB" id="2696637at2"/>